<dbReference type="OrthoDB" id="9153162at2"/>
<dbReference type="RefSeq" id="WP_138857947.1">
    <property type="nucleotide sequence ID" value="NZ_CP040709.1"/>
</dbReference>
<name>A0A840S283_9BURK</name>
<evidence type="ECO:0000313" key="3">
    <source>
        <dbReference type="Proteomes" id="UP000554837"/>
    </source>
</evidence>
<evidence type="ECO:0000313" key="2">
    <source>
        <dbReference type="EMBL" id="MBB5202964.1"/>
    </source>
</evidence>
<dbReference type="Proteomes" id="UP000554837">
    <property type="component" value="Unassembled WGS sequence"/>
</dbReference>
<evidence type="ECO:0000256" key="1">
    <source>
        <dbReference type="SAM" id="MobiDB-lite"/>
    </source>
</evidence>
<feature type="compositionally biased region" description="Low complexity" evidence="1">
    <location>
        <begin position="211"/>
        <end position="229"/>
    </location>
</feature>
<proteinExistence type="predicted"/>
<comment type="caution">
    <text evidence="2">The sequence shown here is derived from an EMBL/GenBank/DDBJ whole genome shotgun (WGS) entry which is preliminary data.</text>
</comment>
<feature type="region of interest" description="Disordered" evidence="1">
    <location>
        <begin position="199"/>
        <end position="229"/>
    </location>
</feature>
<dbReference type="AlphaFoldDB" id="A0A840S283"/>
<keyword evidence="3" id="KW-1185">Reference proteome</keyword>
<organism evidence="2 3">
    <name type="scientific">Inhella inkyongensis</name>
    <dbReference type="NCBI Taxonomy" id="392593"/>
    <lineage>
        <taxon>Bacteria</taxon>
        <taxon>Pseudomonadati</taxon>
        <taxon>Pseudomonadota</taxon>
        <taxon>Betaproteobacteria</taxon>
        <taxon>Burkholderiales</taxon>
        <taxon>Sphaerotilaceae</taxon>
        <taxon>Inhella</taxon>
    </lineage>
</organism>
<gene>
    <name evidence="2" type="ORF">HNQ51_000257</name>
</gene>
<reference evidence="2 3" key="1">
    <citation type="submission" date="2020-08" db="EMBL/GenBank/DDBJ databases">
        <title>Genomic Encyclopedia of Type Strains, Phase IV (KMG-IV): sequencing the most valuable type-strain genomes for metagenomic binning, comparative biology and taxonomic classification.</title>
        <authorList>
            <person name="Goeker M."/>
        </authorList>
    </citation>
    <scope>NUCLEOTIDE SEQUENCE [LARGE SCALE GENOMIC DNA]</scope>
    <source>
        <strain evidence="2 3">DSM 23958</strain>
    </source>
</reference>
<accession>A0A840S283</accession>
<protein>
    <recommendedName>
        <fullName evidence="4">SPOR domain-containing protein</fullName>
    </recommendedName>
</protein>
<evidence type="ECO:0008006" key="4">
    <source>
        <dbReference type="Google" id="ProtNLM"/>
    </source>
</evidence>
<dbReference type="EMBL" id="JACHHO010000001">
    <property type="protein sequence ID" value="MBB5202964.1"/>
    <property type="molecule type" value="Genomic_DNA"/>
</dbReference>
<sequence length="229" mass="24486">MMKTLLALLLAANALLFAWGQGWLGGNPGSEQREPERLAAQQRPEQMKLLDAAQAQRLRSAPPLCRQLGPFGDEASLLAAEAALQPLQLPPGQWRRESRELSAQWGVLSSAPENAADAERKRLALERFGLKARPQTVPGEAQASLLVARFDNPAAARAEAQKLREAHGLKALRVLELRPAQTQHWLRVLAWPAAQLKTQSSAWPGGPQPCSAAPTAPAGSAASTASAAI</sequence>